<organism evidence="3 4">
    <name type="scientific">Fibrella rubiginis</name>
    <dbReference type="NCBI Taxonomy" id="2817060"/>
    <lineage>
        <taxon>Bacteria</taxon>
        <taxon>Pseudomonadati</taxon>
        <taxon>Bacteroidota</taxon>
        <taxon>Cytophagia</taxon>
        <taxon>Cytophagales</taxon>
        <taxon>Spirosomataceae</taxon>
        <taxon>Fibrella</taxon>
    </lineage>
</organism>
<dbReference type="Pfam" id="PF03432">
    <property type="entry name" value="Relaxase"/>
    <property type="match status" value="1"/>
</dbReference>
<dbReference type="Proteomes" id="UP000664034">
    <property type="component" value="Unassembled WGS sequence"/>
</dbReference>
<feature type="domain" description="MobA/VirD2-like nuclease" evidence="2">
    <location>
        <begin position="17"/>
        <end position="151"/>
    </location>
</feature>
<feature type="compositionally biased region" description="Polar residues" evidence="1">
    <location>
        <begin position="695"/>
        <end position="704"/>
    </location>
</feature>
<comment type="caution">
    <text evidence="3">The sequence shown here is derived from an EMBL/GenBank/DDBJ whole genome shotgun (WGS) entry which is preliminary data.</text>
</comment>
<evidence type="ECO:0000313" key="3">
    <source>
        <dbReference type="EMBL" id="MBO0936428.1"/>
    </source>
</evidence>
<evidence type="ECO:0000259" key="2">
    <source>
        <dbReference type="Pfam" id="PF03432"/>
    </source>
</evidence>
<keyword evidence="4" id="KW-1185">Reference proteome</keyword>
<dbReference type="InterPro" id="IPR005094">
    <property type="entry name" value="Endonuclease_MobA/VirD2"/>
</dbReference>
<evidence type="ECO:0000313" key="4">
    <source>
        <dbReference type="Proteomes" id="UP000664034"/>
    </source>
</evidence>
<reference evidence="3" key="1">
    <citation type="submission" date="2021-03" db="EMBL/GenBank/DDBJ databases">
        <title>Fibrella sp. HMF5335 genome sequencing and assembly.</title>
        <authorList>
            <person name="Kang H."/>
            <person name="Kim H."/>
            <person name="Bae S."/>
            <person name="Joh K."/>
        </authorList>
    </citation>
    <scope>NUCLEOTIDE SEQUENCE</scope>
    <source>
        <strain evidence="3">HMF5335</strain>
    </source>
</reference>
<dbReference type="EMBL" id="JAFMYV010000003">
    <property type="protein sequence ID" value="MBO0936428.1"/>
    <property type="molecule type" value="Genomic_DNA"/>
</dbReference>
<protein>
    <submittedName>
        <fullName evidence="3">Relaxase/mobilization nuclease domain-containing protein</fullName>
    </submittedName>
</protein>
<evidence type="ECO:0000256" key="1">
    <source>
        <dbReference type="SAM" id="MobiDB-lite"/>
    </source>
</evidence>
<proteinExistence type="predicted"/>
<feature type="region of interest" description="Disordered" evidence="1">
    <location>
        <begin position="695"/>
        <end position="741"/>
    </location>
</feature>
<gene>
    <name evidence="3" type="ORF">J2I47_07700</name>
</gene>
<dbReference type="RefSeq" id="WP_207363993.1">
    <property type="nucleotide sequence ID" value="NZ_JAFMYV010000003.1"/>
</dbReference>
<sequence length="741" mass="83742">MVVRLLTGKNIAGALQYNEQKVTTGEAQRLAAGNFPDPQTALWSWQAKREMFEFLAHKNPRVEKPTVHISLAFHPKEQLSNEQLCRITQAFLDEAGYEKQPYMLYRHQDTAHPHVHILTVCVDRNGQKISDTYSKNRMNTIRQRLEVRFGLVQAEQMQPRLERRPDIADSQGEPLSRLGQSEARVAIDTTLHRIMSEYACSSFDDLTCLLTAYHIQARRINRKVSGREAIGVTFRLTNGEKAISPAIKASKLISKPTFNRLQEVFTRGQATKAGAKASIYNILQRELTAFKTVSEPDFYTTLRQAGVHVLDDGHNYLYVDHRNKIIWNEAELGAAYSRAVLQSAFTVSTERLRISLGTEEGKLLGQRVAEQYKLYRQETGLPHESQLIEAFPFTQLIQRLRSQGVPADQAVVALQQFEKYKLGQLPVIRMREETQFQRYATGHLELASQLTLSVAGRITYLRSMDLLLTDQGLQHAHNSSFSLPLPAERRMALLTSTYNQRISFGSMQSMAEKELLIQLAEGEGRGSEKICGTDLSRLQKILPIRLWNQVGRLFNQAQAEQAGEMKEAVQQTLLAWYQQGIVVWPEGGTYRVGHYLTDPTTYATLPQETADRLRAISYDHEQALRYQTALTTVQGRLMAVLADSIAKESRNEVDVANRLIDLINQKTFPSFADETALLNHLTQASLSNVNNKRLANTSTQQPNEVTKAVVKQESRLTEGPPAKSDEDPNLTEGVSRGIRRN</sequence>
<name>A0A939K484_9BACT</name>
<dbReference type="AlphaFoldDB" id="A0A939K484"/>
<accession>A0A939K484</accession>